<evidence type="ECO:0000313" key="1">
    <source>
        <dbReference type="EMBL" id="KKN58838.1"/>
    </source>
</evidence>
<dbReference type="EMBL" id="LAZR01000747">
    <property type="protein sequence ID" value="KKN58838.1"/>
    <property type="molecule type" value="Genomic_DNA"/>
</dbReference>
<reference evidence="1" key="1">
    <citation type="journal article" date="2015" name="Nature">
        <title>Complex archaea that bridge the gap between prokaryotes and eukaryotes.</title>
        <authorList>
            <person name="Spang A."/>
            <person name="Saw J.H."/>
            <person name="Jorgensen S.L."/>
            <person name="Zaremba-Niedzwiedzka K."/>
            <person name="Martijn J."/>
            <person name="Lind A.E."/>
            <person name="van Eijk R."/>
            <person name="Schleper C."/>
            <person name="Guy L."/>
            <person name="Ettema T.J."/>
        </authorList>
    </citation>
    <scope>NUCLEOTIDE SEQUENCE</scope>
</reference>
<protein>
    <recommendedName>
        <fullName evidence="2">HNH nuclease domain-containing protein</fullName>
    </recommendedName>
</protein>
<name>A0A0F9UZ14_9ZZZZ</name>
<dbReference type="AlphaFoldDB" id="A0A0F9UZ14"/>
<sequence length="118" mass="14780">MKERERILKREQRIRYRKKYPEKVKEERRKYLDRKLQKRIKEEPSYLYKLKGKLLSDFDRLTRLTFKDKLEMKCKNCGSLKDLHIHHKQYKYPIVEEDLVVLCRPCHILEHQRVHPKF</sequence>
<accession>A0A0F9UZ14</accession>
<organism evidence="1">
    <name type="scientific">marine sediment metagenome</name>
    <dbReference type="NCBI Taxonomy" id="412755"/>
    <lineage>
        <taxon>unclassified sequences</taxon>
        <taxon>metagenomes</taxon>
        <taxon>ecological metagenomes</taxon>
    </lineage>
</organism>
<gene>
    <name evidence="1" type="ORF">LCGC14_0548440</name>
</gene>
<proteinExistence type="predicted"/>
<evidence type="ECO:0008006" key="2">
    <source>
        <dbReference type="Google" id="ProtNLM"/>
    </source>
</evidence>
<comment type="caution">
    <text evidence="1">The sequence shown here is derived from an EMBL/GenBank/DDBJ whole genome shotgun (WGS) entry which is preliminary data.</text>
</comment>